<dbReference type="EMBL" id="JACZHT010000002">
    <property type="protein sequence ID" value="MBE1236649.1"/>
    <property type="molecule type" value="Genomic_DNA"/>
</dbReference>
<proteinExistence type="inferred from homology"/>
<evidence type="ECO:0000259" key="3">
    <source>
        <dbReference type="PROSITE" id="PS50801"/>
    </source>
</evidence>
<keyword evidence="5" id="KW-1185">Reference proteome</keyword>
<dbReference type="Proteomes" id="UP000631034">
    <property type="component" value="Unassembled WGS sequence"/>
</dbReference>
<sequence>MIDTTLDGEQANIALTGELDASTVAQFKREVARVAATERFSVLCLRMQELGFLASAGLGALLEVYRTVSPRAAVVLVDVTDDVRATLEKTGFAKRMTLRSSSEL</sequence>
<dbReference type="InterPro" id="IPR036513">
    <property type="entry name" value="STAS_dom_sf"/>
</dbReference>
<dbReference type="AlphaFoldDB" id="A0A8J7CD39"/>
<dbReference type="PANTHER" id="PTHR33495">
    <property type="entry name" value="ANTI-SIGMA FACTOR ANTAGONIST TM_1081-RELATED-RELATED"/>
    <property type="match status" value="1"/>
</dbReference>
<feature type="domain" description="STAS" evidence="3">
    <location>
        <begin position="13"/>
        <end position="104"/>
    </location>
</feature>
<dbReference type="GO" id="GO:0043856">
    <property type="term" value="F:anti-sigma factor antagonist activity"/>
    <property type="evidence" value="ECO:0007669"/>
    <property type="project" value="InterPro"/>
</dbReference>
<dbReference type="InterPro" id="IPR003658">
    <property type="entry name" value="Anti-sigma_ant"/>
</dbReference>
<dbReference type="NCBIfam" id="TIGR00377">
    <property type="entry name" value="ant_ant_sig"/>
    <property type="match status" value="1"/>
</dbReference>
<dbReference type="PROSITE" id="PS50801">
    <property type="entry name" value="STAS"/>
    <property type="match status" value="1"/>
</dbReference>
<dbReference type="Gene3D" id="3.30.750.24">
    <property type="entry name" value="STAS domain"/>
    <property type="match status" value="1"/>
</dbReference>
<evidence type="ECO:0000313" key="4">
    <source>
        <dbReference type="EMBL" id="MBE1236649.1"/>
    </source>
</evidence>
<accession>A0A8J7CD39</accession>
<organism evidence="4 5">
    <name type="scientific">Phaeovibrio sulfidiphilus</name>
    <dbReference type="NCBI Taxonomy" id="1220600"/>
    <lineage>
        <taxon>Bacteria</taxon>
        <taxon>Pseudomonadati</taxon>
        <taxon>Pseudomonadota</taxon>
        <taxon>Alphaproteobacteria</taxon>
        <taxon>Rhodospirillales</taxon>
        <taxon>Rhodospirillaceae</taxon>
        <taxon>Phaeovibrio</taxon>
    </lineage>
</organism>
<evidence type="ECO:0000313" key="5">
    <source>
        <dbReference type="Proteomes" id="UP000631034"/>
    </source>
</evidence>
<dbReference type="Pfam" id="PF01740">
    <property type="entry name" value="STAS"/>
    <property type="match status" value="1"/>
</dbReference>
<gene>
    <name evidence="4" type="ORF">IHV25_03150</name>
</gene>
<dbReference type="RefSeq" id="WP_192533626.1">
    <property type="nucleotide sequence ID" value="NZ_JACZHT010000002.1"/>
</dbReference>
<comment type="caution">
    <text evidence="4">The sequence shown here is derived from an EMBL/GenBank/DDBJ whole genome shotgun (WGS) entry which is preliminary data.</text>
</comment>
<evidence type="ECO:0000256" key="2">
    <source>
        <dbReference type="RuleBase" id="RU003749"/>
    </source>
</evidence>
<dbReference type="SUPFAM" id="SSF52091">
    <property type="entry name" value="SpoIIaa-like"/>
    <property type="match status" value="1"/>
</dbReference>
<name>A0A8J7CD39_9PROT</name>
<dbReference type="PANTHER" id="PTHR33495:SF14">
    <property type="entry name" value="ANTI-SIGMA FACTOR ANTAGONIST"/>
    <property type="match status" value="1"/>
</dbReference>
<dbReference type="InterPro" id="IPR002645">
    <property type="entry name" value="STAS_dom"/>
</dbReference>
<protein>
    <recommendedName>
        <fullName evidence="2">Anti-sigma factor antagonist</fullName>
    </recommendedName>
</protein>
<evidence type="ECO:0000256" key="1">
    <source>
        <dbReference type="ARBA" id="ARBA00009013"/>
    </source>
</evidence>
<reference evidence="4" key="1">
    <citation type="submission" date="2020-10" db="EMBL/GenBank/DDBJ databases">
        <title>Genome sequence of the unusual species of purple photosynthetic bacteria, Phaeovibrio sulfidiphilus DSM 23193, type strain.</title>
        <authorList>
            <person name="Kyndt J.A."/>
            <person name="Meyer T.E."/>
        </authorList>
    </citation>
    <scope>NUCLEOTIDE SEQUENCE</scope>
    <source>
        <strain evidence="4">DSM 23193</strain>
    </source>
</reference>
<dbReference type="CDD" id="cd07043">
    <property type="entry name" value="STAS_anti-anti-sigma_factors"/>
    <property type="match status" value="1"/>
</dbReference>
<comment type="similarity">
    <text evidence="1 2">Belongs to the anti-sigma-factor antagonist family.</text>
</comment>